<dbReference type="InterPro" id="IPR042213">
    <property type="entry name" value="NBD_C_sf"/>
</dbReference>
<dbReference type="Pfam" id="PF17042">
    <property type="entry name" value="NBD_C"/>
    <property type="match status" value="1"/>
</dbReference>
<keyword evidence="3" id="KW-0547">Nucleotide-binding</keyword>
<evidence type="ECO:0000256" key="6">
    <source>
        <dbReference type="ARBA" id="ARBA00023277"/>
    </source>
</evidence>
<evidence type="ECO:0000256" key="4">
    <source>
        <dbReference type="ARBA" id="ARBA00022777"/>
    </source>
</evidence>
<proteinExistence type="inferred from homology"/>
<dbReference type="Proteomes" id="UP000235803">
    <property type="component" value="Unassembled WGS sequence"/>
</dbReference>
<evidence type="ECO:0000259" key="8">
    <source>
        <dbReference type="Pfam" id="PF17042"/>
    </source>
</evidence>
<feature type="domain" description="Four-carbon acid sugar kinase nucleotide binding" evidence="8">
    <location>
        <begin position="247"/>
        <end position="393"/>
    </location>
</feature>
<evidence type="ECO:0000313" key="10">
    <source>
        <dbReference type="Proteomes" id="UP000235803"/>
    </source>
</evidence>
<dbReference type="Gene3D" id="3.40.50.10840">
    <property type="entry name" value="Putative sugar-binding, N-terminal domain"/>
    <property type="match status" value="1"/>
</dbReference>
<evidence type="ECO:0000259" key="7">
    <source>
        <dbReference type="Pfam" id="PF07005"/>
    </source>
</evidence>
<evidence type="ECO:0000256" key="5">
    <source>
        <dbReference type="ARBA" id="ARBA00022840"/>
    </source>
</evidence>
<organism evidence="9 10">
    <name type="scientific">Billgrantia endophytica</name>
    <dbReference type="NCBI Taxonomy" id="2033802"/>
    <lineage>
        <taxon>Bacteria</taxon>
        <taxon>Pseudomonadati</taxon>
        <taxon>Pseudomonadota</taxon>
        <taxon>Gammaproteobacteria</taxon>
        <taxon>Oceanospirillales</taxon>
        <taxon>Halomonadaceae</taxon>
        <taxon>Billgrantia</taxon>
    </lineage>
</organism>
<evidence type="ECO:0000256" key="2">
    <source>
        <dbReference type="ARBA" id="ARBA00022679"/>
    </source>
</evidence>
<reference evidence="9 10" key="1">
    <citation type="submission" date="2018-01" db="EMBL/GenBank/DDBJ databases">
        <title>Halomonas endophytica sp. nov., isolated from storage liquid in the stems of Populus euphratica.</title>
        <authorList>
            <person name="Chen C."/>
        </authorList>
    </citation>
    <scope>NUCLEOTIDE SEQUENCE [LARGE SCALE GENOMIC DNA]</scope>
    <source>
        <strain evidence="9 10">MC28</strain>
    </source>
</reference>
<protein>
    <submittedName>
        <fullName evidence="9">Type III effector Hop protein</fullName>
    </submittedName>
</protein>
<dbReference type="InterPro" id="IPR031475">
    <property type="entry name" value="NBD_C"/>
</dbReference>
<dbReference type="AlphaFoldDB" id="A0A2N7UA80"/>
<keyword evidence="4" id="KW-0418">Kinase</keyword>
<name>A0A2N7UA80_9GAMM</name>
<dbReference type="OrthoDB" id="191465at2"/>
<dbReference type="SUPFAM" id="SSF142764">
    <property type="entry name" value="YgbK-like"/>
    <property type="match status" value="1"/>
</dbReference>
<dbReference type="RefSeq" id="WP_102651752.1">
    <property type="nucleotide sequence ID" value="NZ_PNRF01000007.1"/>
</dbReference>
<keyword evidence="2" id="KW-0808">Transferase</keyword>
<evidence type="ECO:0000256" key="1">
    <source>
        <dbReference type="ARBA" id="ARBA00005715"/>
    </source>
</evidence>
<evidence type="ECO:0000256" key="3">
    <source>
        <dbReference type="ARBA" id="ARBA00022741"/>
    </source>
</evidence>
<comment type="similarity">
    <text evidence="1">Belongs to the four-carbon acid sugar kinase family.</text>
</comment>
<gene>
    <name evidence="9" type="ORF">C1H69_02020</name>
</gene>
<keyword evidence="10" id="KW-1185">Reference proteome</keyword>
<comment type="caution">
    <text evidence="9">The sequence shown here is derived from an EMBL/GenBank/DDBJ whole genome shotgun (WGS) entry which is preliminary data.</text>
</comment>
<dbReference type="Gene3D" id="3.40.980.20">
    <property type="entry name" value="Four-carbon acid sugar kinase, nucleotide binding domain"/>
    <property type="match status" value="1"/>
</dbReference>
<dbReference type="InterPro" id="IPR010737">
    <property type="entry name" value="4-carb_acid_sugar_kinase_N"/>
</dbReference>
<dbReference type="GO" id="GO:0005524">
    <property type="term" value="F:ATP binding"/>
    <property type="evidence" value="ECO:0007669"/>
    <property type="project" value="UniProtKB-KW"/>
</dbReference>
<keyword evidence="5" id="KW-0067">ATP-binding</keyword>
<dbReference type="EMBL" id="PNRF01000007">
    <property type="protein sequence ID" value="PMR77339.1"/>
    <property type="molecule type" value="Genomic_DNA"/>
</dbReference>
<evidence type="ECO:0000313" key="9">
    <source>
        <dbReference type="EMBL" id="PMR77339.1"/>
    </source>
</evidence>
<feature type="domain" description="Four-carbon acid sugar kinase N-terminal" evidence="7">
    <location>
        <begin position="4"/>
        <end position="227"/>
    </location>
</feature>
<dbReference type="InterPro" id="IPR037051">
    <property type="entry name" value="4-carb_acid_sugar_kinase_N_sf"/>
</dbReference>
<dbReference type="Pfam" id="PF07005">
    <property type="entry name" value="SBD_N"/>
    <property type="match status" value="1"/>
</dbReference>
<sequence length="405" mass="43074">MRYVFVADDFTGASDTLATLSRAGLRTRLYLAPPTPEEVRDLDAFGIATAARSMERTALAGTMCHIAEALKPHAPEIIHLKVCSTFDSSTAIGNIATAMNVLAEGLHPATTVILGGQPSLGRYCLFGNLFARGADGNVHRIDRHPVMQDHPVTPMHEADLRRHFATLGLPSLALLDLLALRSGEPLSLPSNPVLCDILDESDQQALKDRLRESPFPQLWVGPSSVAETCFPVAARPPLPDTLPGPLLIFVGSRSPMTATQVMTATGFAKVAIPAGSLAHRPDVPYRQIRQLLSSGNHVLAVLDGDLGHGLAPAGMAQRSADLLAHLMAERTAGTVLIAGGDTSSLAIHTLAPCSIDYTGQLSPGVAICRAHFTDGKRLPIILKGGQMGDVDLFDKVRAMVRQDPL</sequence>
<dbReference type="GO" id="GO:0016301">
    <property type="term" value="F:kinase activity"/>
    <property type="evidence" value="ECO:0007669"/>
    <property type="project" value="UniProtKB-KW"/>
</dbReference>
<keyword evidence="6" id="KW-0119">Carbohydrate metabolism</keyword>
<accession>A0A2N7UA80</accession>